<evidence type="ECO:0000256" key="4">
    <source>
        <dbReference type="ARBA" id="ARBA00017099"/>
    </source>
</evidence>
<reference evidence="8 9" key="1">
    <citation type="submission" date="2011-11" db="EMBL/GenBank/DDBJ databases">
        <authorList>
            <person name="Weinstock G."/>
            <person name="Sodergren E."/>
            <person name="Clifton S."/>
            <person name="Fulton L."/>
            <person name="Fulton B."/>
            <person name="Courtney L."/>
            <person name="Fronick C."/>
            <person name="Harrison M."/>
            <person name="Strong C."/>
            <person name="Farmer C."/>
            <person name="Delahaunty K."/>
            <person name="Markovic C."/>
            <person name="Hall O."/>
            <person name="Minx P."/>
            <person name="Tomlinson C."/>
            <person name="Mitreva M."/>
            <person name="Hou S."/>
            <person name="Chen J."/>
            <person name="Wollam A."/>
            <person name="Pepin K.H."/>
            <person name="Johnson M."/>
            <person name="Bhonagiri V."/>
            <person name="Zhang X."/>
            <person name="Suruliraj S."/>
            <person name="Warren W."/>
            <person name="Chinwalla A."/>
            <person name="Mardis E.R."/>
            <person name="Wilson R.K."/>
        </authorList>
    </citation>
    <scope>NUCLEOTIDE SEQUENCE [LARGE SCALE GENOMIC DNA]</scope>
    <source>
        <strain evidence="8 9">YIT 11816</strain>
    </source>
</reference>
<evidence type="ECO:0000313" key="9">
    <source>
        <dbReference type="Proteomes" id="UP000004956"/>
    </source>
</evidence>
<evidence type="ECO:0000259" key="7">
    <source>
        <dbReference type="Pfam" id="PF04321"/>
    </source>
</evidence>
<dbReference type="UniPathway" id="UPA00124"/>
<dbReference type="InterPro" id="IPR005913">
    <property type="entry name" value="dTDP_dehydrorham_reduct"/>
</dbReference>
<dbReference type="AlphaFoldDB" id="H3KC29"/>
<dbReference type="CDD" id="cd05254">
    <property type="entry name" value="dTDP_HR_like_SDR_e"/>
    <property type="match status" value="1"/>
</dbReference>
<name>H3KC29_9BURK</name>
<evidence type="ECO:0000256" key="1">
    <source>
        <dbReference type="ARBA" id="ARBA00004781"/>
    </source>
</evidence>
<dbReference type="SUPFAM" id="SSF51735">
    <property type="entry name" value="NAD(P)-binding Rossmann-fold domains"/>
    <property type="match status" value="1"/>
</dbReference>
<dbReference type="PANTHER" id="PTHR10491:SF4">
    <property type="entry name" value="METHIONINE ADENOSYLTRANSFERASE 2 SUBUNIT BETA"/>
    <property type="match status" value="1"/>
</dbReference>
<dbReference type="EMBL" id="AFBQ01000034">
    <property type="protein sequence ID" value="EHY32353.1"/>
    <property type="molecule type" value="Genomic_DNA"/>
</dbReference>
<dbReference type="PANTHER" id="PTHR10491">
    <property type="entry name" value="DTDP-4-DEHYDRORHAMNOSE REDUCTASE"/>
    <property type="match status" value="1"/>
</dbReference>
<dbReference type="GO" id="GO:0008831">
    <property type="term" value="F:dTDP-4-dehydrorhamnose reductase activity"/>
    <property type="evidence" value="ECO:0007669"/>
    <property type="project" value="UniProtKB-EC"/>
</dbReference>
<dbReference type="Gene3D" id="3.40.50.720">
    <property type="entry name" value="NAD(P)-binding Rossmann-like Domain"/>
    <property type="match status" value="1"/>
</dbReference>
<proteinExistence type="inferred from homology"/>
<dbReference type="HOGENOM" id="CLU_045518_1_0_4"/>
<keyword evidence="6" id="KW-0560">Oxidoreductase</keyword>
<comment type="caution">
    <text evidence="8">The sequence shown here is derived from an EMBL/GenBank/DDBJ whole genome shotgun (WGS) entry which is preliminary data.</text>
</comment>
<dbReference type="EC" id="1.1.1.133" evidence="3 6"/>
<dbReference type="Pfam" id="PF04321">
    <property type="entry name" value="RmlD_sub_bind"/>
    <property type="match status" value="1"/>
</dbReference>
<dbReference type="InterPro" id="IPR036291">
    <property type="entry name" value="NAD(P)-bd_dom_sf"/>
</dbReference>
<keyword evidence="9" id="KW-1185">Reference proteome</keyword>
<gene>
    <name evidence="8" type="ORF">HMPREF9440_00279</name>
</gene>
<accession>H3KC29</accession>
<sequence length="358" mass="39812">MSEELIKMEVPVLMETLERMAGEEPAEEPDPALLPLNLPGPVLVTGAGGQLGRELVRVFREAGADVRAMTREDLDITDMLAVEDAIEEIKPALILNAAAWTDVDAAEAEREDCRRVNTLAPVYMAGLHVPMVTFSTDYVFDGVGRTKRYNERNRVNPLNVYGNAKLDADELILGLGFEHGAQGIILRTSWLWSEQPGTKNFFQSVMRRIEAKKELRIVGDRVGSPTRALDLAKAVLVLVKKGAHLKPYKIYHAANLGSCSWAGFTKEIVRLLNGHPEEVYPISTQQWQMSPENFGKRFAQRPLLSTLNCNLLEREWGVVLPNWEESLKEGLDAYLQMKKDGVVFDDPDEGAEAAGDAK</sequence>
<comment type="cofactor">
    <cofactor evidence="6">
        <name>Mg(2+)</name>
        <dbReference type="ChEBI" id="CHEBI:18420"/>
    </cofactor>
    <text evidence="6">Binds 1 Mg(2+) ion per monomer.</text>
</comment>
<dbReference type="Gene3D" id="3.90.25.10">
    <property type="entry name" value="UDP-galactose 4-epimerase, domain 1"/>
    <property type="match status" value="1"/>
</dbReference>
<dbReference type="NCBIfam" id="TIGR01214">
    <property type="entry name" value="rmlD"/>
    <property type="match status" value="1"/>
</dbReference>
<evidence type="ECO:0000313" key="8">
    <source>
        <dbReference type="EMBL" id="EHY32353.1"/>
    </source>
</evidence>
<dbReference type="GO" id="GO:0019305">
    <property type="term" value="P:dTDP-rhamnose biosynthetic process"/>
    <property type="evidence" value="ECO:0007669"/>
    <property type="project" value="UniProtKB-UniPathway"/>
</dbReference>
<evidence type="ECO:0000256" key="2">
    <source>
        <dbReference type="ARBA" id="ARBA00010944"/>
    </source>
</evidence>
<comment type="similarity">
    <text evidence="2 6">Belongs to the dTDP-4-dehydrorhamnose reductase family.</text>
</comment>
<dbReference type="RefSeq" id="WP_008540703.1">
    <property type="nucleotide sequence ID" value="NZ_JH604866.1"/>
</dbReference>
<organism evidence="8 9">
    <name type="scientific">Sutterella parvirubra YIT 11816</name>
    <dbReference type="NCBI Taxonomy" id="762967"/>
    <lineage>
        <taxon>Bacteria</taxon>
        <taxon>Pseudomonadati</taxon>
        <taxon>Pseudomonadota</taxon>
        <taxon>Betaproteobacteria</taxon>
        <taxon>Burkholderiales</taxon>
        <taxon>Sutterellaceae</taxon>
        <taxon>Sutterella</taxon>
    </lineage>
</organism>
<comment type="catalytic activity">
    <reaction evidence="5 6">
        <text>dTDP-beta-L-rhamnose + NADP(+) = dTDP-4-dehydro-beta-L-rhamnose + NADPH + H(+)</text>
        <dbReference type="Rhea" id="RHEA:21796"/>
        <dbReference type="ChEBI" id="CHEBI:15378"/>
        <dbReference type="ChEBI" id="CHEBI:57510"/>
        <dbReference type="ChEBI" id="CHEBI:57783"/>
        <dbReference type="ChEBI" id="CHEBI:58349"/>
        <dbReference type="ChEBI" id="CHEBI:62830"/>
        <dbReference type="EC" id="1.1.1.133"/>
    </reaction>
</comment>
<dbReference type="OrthoDB" id="9803892at2"/>
<dbReference type="PATRIC" id="fig|762967.3.peg.235"/>
<feature type="domain" description="RmlD-like substrate binding" evidence="7">
    <location>
        <begin position="42"/>
        <end position="334"/>
    </location>
</feature>
<dbReference type="Proteomes" id="UP000004956">
    <property type="component" value="Unassembled WGS sequence"/>
</dbReference>
<comment type="function">
    <text evidence="6">Catalyzes the reduction of dTDP-6-deoxy-L-lyxo-4-hexulose to yield dTDP-L-rhamnose.</text>
</comment>
<evidence type="ECO:0000256" key="3">
    <source>
        <dbReference type="ARBA" id="ARBA00012929"/>
    </source>
</evidence>
<dbReference type="InterPro" id="IPR029903">
    <property type="entry name" value="RmlD-like-bd"/>
</dbReference>
<evidence type="ECO:0000256" key="6">
    <source>
        <dbReference type="RuleBase" id="RU364082"/>
    </source>
</evidence>
<evidence type="ECO:0000256" key="5">
    <source>
        <dbReference type="ARBA" id="ARBA00048200"/>
    </source>
</evidence>
<dbReference type="STRING" id="762967.HMPREF9440_00279"/>
<comment type="pathway">
    <text evidence="1 6">Carbohydrate biosynthesis; dTDP-L-rhamnose biosynthesis.</text>
</comment>
<keyword evidence="6" id="KW-0521">NADP</keyword>
<protein>
    <recommendedName>
        <fullName evidence="4 6">dTDP-4-dehydrorhamnose reductase</fullName>
        <ecNumber evidence="3 6">1.1.1.133</ecNumber>
    </recommendedName>
</protein>